<accession>A0ABZ2LJ01</accession>
<evidence type="ECO:0000313" key="1">
    <source>
        <dbReference type="EMBL" id="WXB09808.1"/>
    </source>
</evidence>
<proteinExistence type="predicted"/>
<dbReference type="RefSeq" id="WP_394839481.1">
    <property type="nucleotide sequence ID" value="NZ_CP089929.1"/>
</dbReference>
<protein>
    <submittedName>
        <fullName evidence="1">Cittilin family RiPP</fullName>
    </submittedName>
</protein>
<evidence type="ECO:0000313" key="2">
    <source>
        <dbReference type="Proteomes" id="UP001374803"/>
    </source>
</evidence>
<name>A0ABZ2LJ01_9BACT</name>
<dbReference type="Proteomes" id="UP001374803">
    <property type="component" value="Chromosome"/>
</dbReference>
<sequence>MKRATPKILKESYMIRKIVLVAAVLTGHARKDRLTLPYMYY</sequence>
<dbReference type="NCBIfam" id="NF038373">
    <property type="entry name" value="cittilin_RiPP"/>
    <property type="match status" value="1"/>
</dbReference>
<reference evidence="1" key="1">
    <citation type="submission" date="2021-12" db="EMBL/GenBank/DDBJ databases">
        <title>Discovery of the Pendulisporaceae a myxobacterial family with distinct sporulation behavior and unique specialized metabolism.</title>
        <authorList>
            <person name="Garcia R."/>
            <person name="Popoff A."/>
            <person name="Bader C.D."/>
            <person name="Loehr J."/>
            <person name="Walesch S."/>
            <person name="Walt C."/>
            <person name="Boldt J."/>
            <person name="Bunk B."/>
            <person name="Haeckl F.J.F.P.J."/>
            <person name="Gunesch A.P."/>
            <person name="Birkelbach J."/>
            <person name="Nuebel U."/>
            <person name="Pietschmann T."/>
            <person name="Bach T."/>
            <person name="Mueller R."/>
        </authorList>
    </citation>
    <scope>NUCLEOTIDE SEQUENCE</scope>
    <source>
        <strain evidence="1">MSr11367</strain>
    </source>
</reference>
<keyword evidence="2" id="KW-1185">Reference proteome</keyword>
<dbReference type="EMBL" id="CP089983">
    <property type="protein sequence ID" value="WXB09808.1"/>
    <property type="molecule type" value="Genomic_DNA"/>
</dbReference>
<organism evidence="1 2">
    <name type="scientific">Pendulispora rubella</name>
    <dbReference type="NCBI Taxonomy" id="2741070"/>
    <lineage>
        <taxon>Bacteria</taxon>
        <taxon>Pseudomonadati</taxon>
        <taxon>Myxococcota</taxon>
        <taxon>Myxococcia</taxon>
        <taxon>Myxococcales</taxon>
        <taxon>Sorangiineae</taxon>
        <taxon>Pendulisporaceae</taxon>
        <taxon>Pendulispora</taxon>
    </lineage>
</organism>
<gene>
    <name evidence="1" type="ORF">LVJ94_21575</name>
</gene>